<dbReference type="Proteomes" id="UP000053841">
    <property type="component" value="Unassembled WGS sequence"/>
</dbReference>
<protein>
    <submittedName>
        <fullName evidence="1">Uncharacterized protein</fullName>
    </submittedName>
</protein>
<gene>
    <name evidence="1" type="ORF">COCCADRAFT_111877</name>
</gene>
<evidence type="ECO:0000313" key="1">
    <source>
        <dbReference type="EMBL" id="EUC27374.1"/>
    </source>
</evidence>
<dbReference type="AlphaFoldDB" id="W6XXB5"/>
<dbReference type="KEGG" id="bze:COCCADRAFT_111877"/>
<dbReference type="HOGENOM" id="CLU_2922296_0_0_1"/>
<reference evidence="1 2" key="1">
    <citation type="journal article" date="2013" name="PLoS Genet.">
        <title>Comparative genome structure, secondary metabolite, and effector coding capacity across Cochliobolus pathogens.</title>
        <authorList>
            <person name="Condon B.J."/>
            <person name="Leng Y."/>
            <person name="Wu D."/>
            <person name="Bushley K.E."/>
            <person name="Ohm R.A."/>
            <person name="Otillar R."/>
            <person name="Martin J."/>
            <person name="Schackwitz W."/>
            <person name="Grimwood J."/>
            <person name="MohdZainudin N."/>
            <person name="Xue C."/>
            <person name="Wang R."/>
            <person name="Manning V.A."/>
            <person name="Dhillon B."/>
            <person name="Tu Z.J."/>
            <person name="Steffenson B.J."/>
            <person name="Salamov A."/>
            <person name="Sun H."/>
            <person name="Lowry S."/>
            <person name="LaButti K."/>
            <person name="Han J."/>
            <person name="Copeland A."/>
            <person name="Lindquist E."/>
            <person name="Barry K."/>
            <person name="Schmutz J."/>
            <person name="Baker S.E."/>
            <person name="Ciuffetti L.M."/>
            <person name="Grigoriev I.V."/>
            <person name="Zhong S."/>
            <person name="Turgeon B.G."/>
        </authorList>
    </citation>
    <scope>NUCLEOTIDE SEQUENCE [LARGE SCALE GENOMIC DNA]</scope>
    <source>
        <strain evidence="1 2">26-R-13</strain>
    </source>
</reference>
<sequence length="61" mass="6906">MQYIIGASSIWTSSKEVWAAIYDYPLFFLGGRVERDLGCTRVGKSPIMSGGFKKKVVSWMR</sequence>
<proteinExistence type="predicted"/>
<dbReference type="GeneID" id="19144365"/>
<organism evidence="1 2">
    <name type="scientific">Cochliobolus carbonum (strain 26-R-13)</name>
    <name type="common">Maize leaf spot fungus</name>
    <name type="synonym">Bipolaris zeicola</name>
    <dbReference type="NCBI Taxonomy" id="930089"/>
    <lineage>
        <taxon>Eukaryota</taxon>
        <taxon>Fungi</taxon>
        <taxon>Dikarya</taxon>
        <taxon>Ascomycota</taxon>
        <taxon>Pezizomycotina</taxon>
        <taxon>Dothideomycetes</taxon>
        <taxon>Pleosporomycetidae</taxon>
        <taxon>Pleosporales</taxon>
        <taxon>Pleosporineae</taxon>
        <taxon>Pleosporaceae</taxon>
        <taxon>Bipolaris</taxon>
    </lineage>
</organism>
<evidence type="ECO:0000313" key="2">
    <source>
        <dbReference type="Proteomes" id="UP000053841"/>
    </source>
</evidence>
<accession>W6XXB5</accession>
<name>W6XXB5_COCC2</name>
<keyword evidence="2" id="KW-1185">Reference proteome</keyword>
<dbReference type="EMBL" id="KI964942">
    <property type="protein sequence ID" value="EUC27374.1"/>
    <property type="molecule type" value="Genomic_DNA"/>
</dbReference>
<dbReference type="RefSeq" id="XP_007718320.1">
    <property type="nucleotide sequence ID" value="XM_007720130.1"/>
</dbReference>